<name>A0ABQ6HPY9_9MICO</name>
<reference evidence="2" key="1">
    <citation type="journal article" date="2019" name="Int. J. Syst. Evol. Microbiol.">
        <title>The Global Catalogue of Microorganisms (GCM) 10K type strain sequencing project: providing services to taxonomists for standard genome sequencing and annotation.</title>
        <authorList>
            <consortium name="The Broad Institute Genomics Platform"/>
            <consortium name="The Broad Institute Genome Sequencing Center for Infectious Disease"/>
            <person name="Wu L."/>
            <person name="Ma J."/>
        </authorList>
    </citation>
    <scope>NUCLEOTIDE SEQUENCE [LARGE SCALE GENOMIC DNA]</scope>
    <source>
        <strain evidence="2">NBRC 105830</strain>
    </source>
</reference>
<gene>
    <name evidence="1" type="ORF">GCM10025862_22630</name>
</gene>
<comment type="caution">
    <text evidence="1">The sequence shown here is derived from an EMBL/GenBank/DDBJ whole genome shotgun (WGS) entry which is preliminary data.</text>
</comment>
<dbReference type="EMBL" id="BSUJ01000001">
    <property type="protein sequence ID" value="GMA20242.1"/>
    <property type="molecule type" value="Genomic_DNA"/>
</dbReference>
<proteinExistence type="predicted"/>
<evidence type="ECO:0000313" key="1">
    <source>
        <dbReference type="EMBL" id="GMA20242.1"/>
    </source>
</evidence>
<protein>
    <submittedName>
        <fullName evidence="1">Uncharacterized protein</fullName>
    </submittedName>
</protein>
<organism evidence="1 2">
    <name type="scientific">Arsenicicoccus piscis</name>
    <dbReference type="NCBI Taxonomy" id="673954"/>
    <lineage>
        <taxon>Bacteria</taxon>
        <taxon>Bacillati</taxon>
        <taxon>Actinomycetota</taxon>
        <taxon>Actinomycetes</taxon>
        <taxon>Micrococcales</taxon>
        <taxon>Intrasporangiaceae</taxon>
        <taxon>Arsenicicoccus</taxon>
    </lineage>
</organism>
<evidence type="ECO:0000313" key="2">
    <source>
        <dbReference type="Proteomes" id="UP001157109"/>
    </source>
</evidence>
<keyword evidence="2" id="KW-1185">Reference proteome</keyword>
<sequence length="66" mass="7156">MTEHGVLRKRRLRRAADEIEAIVIKTLRERMGDLRGGHGIEDHAALVVDGTASAYTAADDVVASLT</sequence>
<accession>A0ABQ6HPY9</accession>
<dbReference type="Proteomes" id="UP001157109">
    <property type="component" value="Unassembled WGS sequence"/>
</dbReference>